<accession>W6ZHC6</accession>
<dbReference type="AlphaFoldDB" id="W6ZHC6"/>
<feature type="domain" description="FAD-binding PCMH-type" evidence="6">
    <location>
        <begin position="95"/>
        <end position="267"/>
    </location>
</feature>
<keyword evidence="8" id="KW-1185">Reference proteome</keyword>
<keyword evidence="5" id="KW-0732">Signal</keyword>
<dbReference type="Gene3D" id="3.40.462.20">
    <property type="match status" value="1"/>
</dbReference>
<organism evidence="7 8">
    <name type="scientific">Bipolaris oryzae ATCC 44560</name>
    <dbReference type="NCBI Taxonomy" id="930090"/>
    <lineage>
        <taxon>Eukaryota</taxon>
        <taxon>Fungi</taxon>
        <taxon>Dikarya</taxon>
        <taxon>Ascomycota</taxon>
        <taxon>Pezizomycotina</taxon>
        <taxon>Dothideomycetes</taxon>
        <taxon>Pleosporomycetidae</taxon>
        <taxon>Pleosporales</taxon>
        <taxon>Pleosporineae</taxon>
        <taxon>Pleosporaceae</taxon>
        <taxon>Bipolaris</taxon>
    </lineage>
</organism>
<evidence type="ECO:0000259" key="6">
    <source>
        <dbReference type="PROSITE" id="PS51387"/>
    </source>
</evidence>
<dbReference type="InterPro" id="IPR016169">
    <property type="entry name" value="FAD-bd_PCMH_sub2"/>
</dbReference>
<evidence type="ECO:0000256" key="3">
    <source>
        <dbReference type="ARBA" id="ARBA00022827"/>
    </source>
</evidence>
<dbReference type="KEGG" id="bor:COCMIDRAFT_102147"/>
<dbReference type="InterPro" id="IPR016167">
    <property type="entry name" value="FAD-bd_PCMH_sub1"/>
</dbReference>
<feature type="signal peptide" evidence="5">
    <location>
        <begin position="1"/>
        <end position="18"/>
    </location>
</feature>
<name>W6ZHC6_COCMI</name>
<dbReference type="EMBL" id="KI964044">
    <property type="protein sequence ID" value="EUC42951.1"/>
    <property type="molecule type" value="Genomic_DNA"/>
</dbReference>
<reference evidence="7 8" key="1">
    <citation type="journal article" date="2013" name="PLoS Genet.">
        <title>Comparative genome structure, secondary metabolite, and effector coding capacity across Cochliobolus pathogens.</title>
        <authorList>
            <person name="Condon B.J."/>
            <person name="Leng Y."/>
            <person name="Wu D."/>
            <person name="Bushley K.E."/>
            <person name="Ohm R.A."/>
            <person name="Otillar R."/>
            <person name="Martin J."/>
            <person name="Schackwitz W."/>
            <person name="Grimwood J."/>
            <person name="MohdZainudin N."/>
            <person name="Xue C."/>
            <person name="Wang R."/>
            <person name="Manning V.A."/>
            <person name="Dhillon B."/>
            <person name="Tu Z.J."/>
            <person name="Steffenson B.J."/>
            <person name="Salamov A."/>
            <person name="Sun H."/>
            <person name="Lowry S."/>
            <person name="LaButti K."/>
            <person name="Han J."/>
            <person name="Copeland A."/>
            <person name="Lindquist E."/>
            <person name="Barry K."/>
            <person name="Schmutz J."/>
            <person name="Baker S.E."/>
            <person name="Ciuffetti L.M."/>
            <person name="Grigoriev I.V."/>
            <person name="Zhong S."/>
            <person name="Turgeon B.G."/>
        </authorList>
    </citation>
    <scope>NUCLEOTIDE SEQUENCE [LARGE SCALE GENOMIC DNA]</scope>
    <source>
        <strain evidence="7 8">ATCC 44560</strain>
    </source>
</reference>
<dbReference type="InterPro" id="IPR006094">
    <property type="entry name" value="Oxid_FAD_bind_N"/>
</dbReference>
<gene>
    <name evidence="7" type="ORF">COCMIDRAFT_102147</name>
</gene>
<dbReference type="InterPro" id="IPR050416">
    <property type="entry name" value="FAD-linked_Oxidoreductase"/>
</dbReference>
<keyword evidence="4" id="KW-0560">Oxidoreductase</keyword>
<dbReference type="SUPFAM" id="SSF56176">
    <property type="entry name" value="FAD-binding/transporter-associated domain-like"/>
    <property type="match status" value="1"/>
</dbReference>
<keyword evidence="3" id="KW-0274">FAD</keyword>
<dbReference type="Pfam" id="PF01565">
    <property type="entry name" value="FAD_binding_4"/>
    <property type="match status" value="1"/>
</dbReference>
<dbReference type="OrthoDB" id="2151789at2759"/>
<dbReference type="Proteomes" id="UP000054032">
    <property type="component" value="Unassembled WGS sequence"/>
</dbReference>
<dbReference type="PANTHER" id="PTHR42973">
    <property type="entry name" value="BINDING OXIDOREDUCTASE, PUTATIVE (AFU_ORTHOLOGUE AFUA_1G17690)-RELATED"/>
    <property type="match status" value="1"/>
</dbReference>
<evidence type="ECO:0000256" key="1">
    <source>
        <dbReference type="ARBA" id="ARBA00005466"/>
    </source>
</evidence>
<evidence type="ECO:0000313" key="8">
    <source>
        <dbReference type="Proteomes" id="UP000054032"/>
    </source>
</evidence>
<evidence type="ECO:0000256" key="2">
    <source>
        <dbReference type="ARBA" id="ARBA00022630"/>
    </source>
</evidence>
<dbReference type="GO" id="GO:0016491">
    <property type="term" value="F:oxidoreductase activity"/>
    <property type="evidence" value="ECO:0007669"/>
    <property type="project" value="UniProtKB-KW"/>
</dbReference>
<dbReference type="GO" id="GO:0071949">
    <property type="term" value="F:FAD binding"/>
    <property type="evidence" value="ECO:0007669"/>
    <property type="project" value="InterPro"/>
</dbReference>
<dbReference type="PROSITE" id="PS51387">
    <property type="entry name" value="FAD_PCMH"/>
    <property type="match status" value="1"/>
</dbReference>
<proteinExistence type="inferred from homology"/>
<dbReference type="PANTHER" id="PTHR42973:SF34">
    <property type="entry name" value="FAD BINDING DOMAIN PROTEIN (AFU_ORTHOLOGUE AFUA_3G02770)"/>
    <property type="match status" value="1"/>
</dbReference>
<dbReference type="GeneID" id="19118015"/>
<dbReference type="STRING" id="930090.W6ZHC6"/>
<dbReference type="RefSeq" id="XP_007690548.1">
    <property type="nucleotide sequence ID" value="XM_007692358.1"/>
</dbReference>
<dbReference type="InterPro" id="IPR016166">
    <property type="entry name" value="FAD-bd_PCMH"/>
</dbReference>
<evidence type="ECO:0000313" key="7">
    <source>
        <dbReference type="EMBL" id="EUC42951.1"/>
    </source>
</evidence>
<evidence type="ECO:0000256" key="5">
    <source>
        <dbReference type="SAM" id="SignalP"/>
    </source>
</evidence>
<sequence length="551" mass="59574">MRLHSVSVFAAVALTTLAETTSDPSGSNSSQAIVPDGLEGDDAAKLLQSIQANSTNSCEAACASLLGEFGATKVAGGEDPDYKAAIEGFWSQQQREPVPRCIFRPETAQEVANVVRVSQANKCQFAFRSGGHAQFAGASSADGGITVLFERMAGITLSEDKKVASIGPGAVWSDIYGSLAEHNLAVVGGRVADIGVGGLVTGGGISYFSNQHGWACDNVVSYEVVLADGRIVTATHDSEYSDLYWALRGGGNNVGIVTHFNLETFAHGPLMYGGDRVFTNESFSAAIDAFVDMAKNLEKDPKATEFLSFVLDTRNNMRIAIVDLDYADPKTDAPIFDTWNKIPAVVDNTKINSLVNLTLALAAPNPSGMRRSYWSMSVKLTDREIIDRLVDITFETGDKLAHVPGMIPVQTIQVVTESQLKHMEKNGGNALGLSVSDGPFLLLLQSFGWMNPEDDELVLKTAADMVAQIKKVSKDLGVAHDYIYMNYASQFQDVIAGYGESAKKLRDIARKYDPEGVFQTLQPGYHKLNGPKSQDVPVWDRLRAFFNDKFS</sequence>
<protein>
    <recommendedName>
        <fullName evidence="6">FAD-binding PCMH-type domain-containing protein</fullName>
    </recommendedName>
</protein>
<dbReference type="Gene3D" id="3.30.43.10">
    <property type="entry name" value="Uridine Diphospho-n-acetylenolpyruvylglucosamine Reductase, domain 2"/>
    <property type="match status" value="1"/>
</dbReference>
<feature type="chain" id="PRO_5004887499" description="FAD-binding PCMH-type domain-containing protein" evidence="5">
    <location>
        <begin position="19"/>
        <end position="551"/>
    </location>
</feature>
<dbReference type="eggNOG" id="KOG1231">
    <property type="taxonomic scope" value="Eukaryota"/>
</dbReference>
<dbReference type="Gene3D" id="3.30.465.10">
    <property type="match status" value="1"/>
</dbReference>
<evidence type="ECO:0000256" key="4">
    <source>
        <dbReference type="ARBA" id="ARBA00023002"/>
    </source>
</evidence>
<comment type="similarity">
    <text evidence="1">Belongs to the oxygen-dependent FAD-linked oxidoreductase family.</text>
</comment>
<keyword evidence="2" id="KW-0285">Flavoprotein</keyword>
<dbReference type="HOGENOM" id="CLU_018354_1_2_1"/>
<dbReference type="InterPro" id="IPR036318">
    <property type="entry name" value="FAD-bd_PCMH-like_sf"/>
</dbReference>